<dbReference type="Pfam" id="PF20209">
    <property type="entry name" value="DUF6570"/>
    <property type="match status" value="1"/>
</dbReference>
<evidence type="ECO:0000259" key="2">
    <source>
        <dbReference type="Pfam" id="PF20209"/>
    </source>
</evidence>
<evidence type="ECO:0000313" key="3">
    <source>
        <dbReference type="EMBL" id="KIM35725.1"/>
    </source>
</evidence>
<organism evidence="3 4">
    <name type="scientific">Hebeloma cylindrosporum</name>
    <dbReference type="NCBI Taxonomy" id="76867"/>
    <lineage>
        <taxon>Eukaryota</taxon>
        <taxon>Fungi</taxon>
        <taxon>Dikarya</taxon>
        <taxon>Basidiomycota</taxon>
        <taxon>Agaricomycotina</taxon>
        <taxon>Agaricomycetes</taxon>
        <taxon>Agaricomycetidae</taxon>
        <taxon>Agaricales</taxon>
        <taxon>Agaricineae</taxon>
        <taxon>Hymenogastraceae</taxon>
        <taxon>Hebeloma</taxon>
    </lineage>
</organism>
<dbReference type="STRING" id="686832.A0A0C3BG72"/>
<dbReference type="HOGENOM" id="CLU_131871_0_0_1"/>
<accession>A0A0C3BG72</accession>
<proteinExistence type="predicted"/>
<reference evidence="4" key="2">
    <citation type="submission" date="2015-01" db="EMBL/GenBank/DDBJ databases">
        <title>Evolutionary Origins and Diversification of the Mycorrhizal Mutualists.</title>
        <authorList>
            <consortium name="DOE Joint Genome Institute"/>
            <consortium name="Mycorrhizal Genomics Consortium"/>
            <person name="Kohler A."/>
            <person name="Kuo A."/>
            <person name="Nagy L.G."/>
            <person name="Floudas D."/>
            <person name="Copeland A."/>
            <person name="Barry K.W."/>
            <person name="Cichocki N."/>
            <person name="Veneault-Fourrey C."/>
            <person name="LaButti K."/>
            <person name="Lindquist E.A."/>
            <person name="Lipzen A."/>
            <person name="Lundell T."/>
            <person name="Morin E."/>
            <person name="Murat C."/>
            <person name="Riley R."/>
            <person name="Ohm R."/>
            <person name="Sun H."/>
            <person name="Tunlid A."/>
            <person name="Henrissat B."/>
            <person name="Grigoriev I.V."/>
            <person name="Hibbett D.S."/>
            <person name="Martin F."/>
        </authorList>
    </citation>
    <scope>NUCLEOTIDE SEQUENCE [LARGE SCALE GENOMIC DNA]</scope>
    <source>
        <strain evidence="4">h7</strain>
    </source>
</reference>
<dbReference type="EMBL" id="KN831815">
    <property type="protein sequence ID" value="KIM35725.1"/>
    <property type="molecule type" value="Genomic_DNA"/>
</dbReference>
<dbReference type="InterPro" id="IPR046700">
    <property type="entry name" value="DUF6570"/>
</dbReference>
<dbReference type="Proteomes" id="UP000053424">
    <property type="component" value="Unassembled WGS sequence"/>
</dbReference>
<feature type="domain" description="DUF6570" evidence="2">
    <location>
        <begin position="134"/>
        <end position="198"/>
    </location>
</feature>
<name>A0A0C3BG72_HEBCY</name>
<feature type="region of interest" description="Disordered" evidence="1">
    <location>
        <begin position="1"/>
        <end position="40"/>
    </location>
</feature>
<protein>
    <recommendedName>
        <fullName evidence="2">DUF6570 domain-containing protein</fullName>
    </recommendedName>
</protein>
<reference evidence="3 4" key="1">
    <citation type="submission" date="2014-04" db="EMBL/GenBank/DDBJ databases">
        <authorList>
            <consortium name="DOE Joint Genome Institute"/>
            <person name="Kuo A."/>
            <person name="Gay G."/>
            <person name="Dore J."/>
            <person name="Kohler A."/>
            <person name="Nagy L.G."/>
            <person name="Floudas D."/>
            <person name="Copeland A."/>
            <person name="Barry K.W."/>
            <person name="Cichocki N."/>
            <person name="Veneault-Fourrey C."/>
            <person name="LaButti K."/>
            <person name="Lindquist E.A."/>
            <person name="Lipzen A."/>
            <person name="Lundell T."/>
            <person name="Morin E."/>
            <person name="Murat C."/>
            <person name="Sun H."/>
            <person name="Tunlid A."/>
            <person name="Henrissat B."/>
            <person name="Grigoriev I.V."/>
            <person name="Hibbett D.S."/>
            <person name="Martin F."/>
            <person name="Nordberg H.P."/>
            <person name="Cantor M.N."/>
            <person name="Hua S.X."/>
        </authorList>
    </citation>
    <scope>NUCLEOTIDE SEQUENCE [LARGE SCALE GENOMIC DNA]</scope>
    <source>
        <strain evidence="4">h7</strain>
    </source>
</reference>
<evidence type="ECO:0000313" key="4">
    <source>
        <dbReference type="Proteomes" id="UP000053424"/>
    </source>
</evidence>
<feature type="compositionally biased region" description="Basic and acidic residues" evidence="1">
    <location>
        <begin position="7"/>
        <end position="34"/>
    </location>
</feature>
<gene>
    <name evidence="3" type="ORF">M413DRAFT_79111</name>
</gene>
<dbReference type="AlphaFoldDB" id="A0A0C3BG72"/>
<dbReference type="OrthoDB" id="3202965at2759"/>
<keyword evidence="4" id="KW-1185">Reference proteome</keyword>
<evidence type="ECO:0000256" key="1">
    <source>
        <dbReference type="SAM" id="MobiDB-lite"/>
    </source>
</evidence>
<sequence>MKRSKQYRADKAKLSSDKPELPSERPEFLSKKPEFPPAPVDSNLGHKIIASACKKMSRPYVEESGCAVCGELKPLNEMSKLKSVKNLLHVLVNPGVTRRERKDNTSPIQEFSGPVLDYNCNKICDQCRKAIRANKVPRLALARNLWIGDVPEELKCLRFVEKMLIACVRHTCSFVKVASGMRKMKANVVAFESPIPKIYN</sequence>
<feature type="non-terminal residue" evidence="3">
    <location>
        <position position="200"/>
    </location>
</feature>